<evidence type="ECO:0000313" key="1">
    <source>
        <dbReference type="EMBL" id="KAJ1349047.1"/>
    </source>
</evidence>
<protein>
    <submittedName>
        <fullName evidence="1">Uncharacterized protein</fullName>
    </submittedName>
</protein>
<dbReference type="AlphaFoldDB" id="A0AAD5QF64"/>
<keyword evidence="2" id="KW-1185">Reference proteome</keyword>
<evidence type="ECO:0000313" key="2">
    <source>
        <dbReference type="Proteomes" id="UP001196413"/>
    </source>
</evidence>
<reference evidence="1" key="1">
    <citation type="submission" date="2021-06" db="EMBL/GenBank/DDBJ databases">
        <title>Parelaphostrongylus tenuis whole genome reference sequence.</title>
        <authorList>
            <person name="Garwood T.J."/>
            <person name="Larsen P.A."/>
            <person name="Fountain-Jones N.M."/>
            <person name="Garbe J.R."/>
            <person name="Macchietto M.G."/>
            <person name="Kania S.A."/>
            <person name="Gerhold R.W."/>
            <person name="Richards J.E."/>
            <person name="Wolf T.M."/>
        </authorList>
    </citation>
    <scope>NUCLEOTIDE SEQUENCE</scope>
    <source>
        <strain evidence="1">MNPRO001-30</strain>
        <tissue evidence="1">Meninges</tissue>
    </source>
</reference>
<dbReference type="Proteomes" id="UP001196413">
    <property type="component" value="Unassembled WGS sequence"/>
</dbReference>
<organism evidence="1 2">
    <name type="scientific">Parelaphostrongylus tenuis</name>
    <name type="common">Meningeal worm</name>
    <dbReference type="NCBI Taxonomy" id="148309"/>
    <lineage>
        <taxon>Eukaryota</taxon>
        <taxon>Metazoa</taxon>
        <taxon>Ecdysozoa</taxon>
        <taxon>Nematoda</taxon>
        <taxon>Chromadorea</taxon>
        <taxon>Rhabditida</taxon>
        <taxon>Rhabditina</taxon>
        <taxon>Rhabditomorpha</taxon>
        <taxon>Strongyloidea</taxon>
        <taxon>Metastrongylidae</taxon>
        <taxon>Parelaphostrongylus</taxon>
    </lineage>
</organism>
<comment type="caution">
    <text evidence="1">The sequence shown here is derived from an EMBL/GenBank/DDBJ whole genome shotgun (WGS) entry which is preliminary data.</text>
</comment>
<name>A0AAD5QF64_PARTN</name>
<dbReference type="EMBL" id="JAHQIW010000603">
    <property type="protein sequence ID" value="KAJ1349047.1"/>
    <property type="molecule type" value="Genomic_DNA"/>
</dbReference>
<gene>
    <name evidence="1" type="ORF">KIN20_004488</name>
</gene>
<sequence length="153" mass="17897">MESNMNEKLDRRRRVAWAAFEPLREATDQLTDQKLRAHLLVSTVLPSLCHAAKTWADTSTTSRQYEQLTERLNVAFSISIDVHIIWPACVVQIFRVYSFFVTRGLYIYNDAQICRSSTEKNRRQMDEKKFRVDPTTMYASSRMTSYRLGGRVH</sequence>
<proteinExistence type="predicted"/>
<accession>A0AAD5QF64</accession>